<evidence type="ECO:0000259" key="4">
    <source>
        <dbReference type="SMART" id="SM00382"/>
    </source>
</evidence>
<accession>I3YX93</accession>
<gene>
    <name evidence="5" type="ordered locus">Aeqsu_2150</name>
</gene>
<protein>
    <submittedName>
        <fullName evidence="5">AAA+ family ATPase</fullName>
    </submittedName>
</protein>
<dbReference type="InterPro" id="IPR027417">
    <property type="entry name" value="P-loop_NTPase"/>
</dbReference>
<dbReference type="RefSeq" id="WP_014782864.1">
    <property type="nucleotide sequence ID" value="NC_018013.1"/>
</dbReference>
<dbReference type="Gene3D" id="3.40.50.300">
    <property type="entry name" value="P-loop containing nucleotide triphosphate hydrolases"/>
    <property type="match status" value="1"/>
</dbReference>
<keyword evidence="6" id="KW-1185">Reference proteome</keyword>
<dbReference type="AlphaFoldDB" id="I3YX93"/>
<sequence length="425" mass="49315">MTFQNLKNHILHQFSNGKQGKEFDFSNTFSEVLNRKTTHEEAIVLLTVLAPHIQPGFLEEIIQNLNPEGGEFPLWGGLIRDNYGGMLPTGETIQYILARENVNKRALIQNYFNEDHWFFSTQTLLLETVREELPKMSGQLIMPTETVSLLLFGEVNLPVFSAQFPAELVSTKMEWEDLVLAKNTFEQIHQIKLWLKHEKKLREDFGLDKRISPGYRALFYGTSGTGKTLTASLLGKEYNMPVYRIDLSQIVSKYIGETEKNLENIFIRAENKNWILFFDEADALFGKRTATKDSHDRYANQGISYLLQRIENYNGVIILASNFKENIDAAFIRRLNQIIEFPKPEFEDRKALWQNILPKQLKAKKEILEKIARDYELTGAQIVSAVSFVCLHCLENKTKKVEFDDFLEAVKREFKKEERMFNQLP</sequence>
<dbReference type="InterPro" id="IPR003959">
    <property type="entry name" value="ATPase_AAA_core"/>
</dbReference>
<organism evidence="5 6">
    <name type="scientific">Aequorivita sublithincola (strain DSM 14238 / LMG 21431 / ACAM 643 / 9-3)</name>
    <dbReference type="NCBI Taxonomy" id="746697"/>
    <lineage>
        <taxon>Bacteria</taxon>
        <taxon>Pseudomonadati</taxon>
        <taxon>Bacteroidota</taxon>
        <taxon>Flavobacteriia</taxon>
        <taxon>Flavobacteriales</taxon>
        <taxon>Flavobacteriaceae</taxon>
        <taxon>Aequorivita</taxon>
    </lineage>
</organism>
<evidence type="ECO:0000313" key="5">
    <source>
        <dbReference type="EMBL" id="AFL81611.1"/>
    </source>
</evidence>
<evidence type="ECO:0000256" key="3">
    <source>
        <dbReference type="ARBA" id="ARBA00022840"/>
    </source>
</evidence>
<dbReference type="InterPro" id="IPR003593">
    <property type="entry name" value="AAA+_ATPase"/>
</dbReference>
<dbReference type="GO" id="GO:0016887">
    <property type="term" value="F:ATP hydrolysis activity"/>
    <property type="evidence" value="ECO:0007669"/>
    <property type="project" value="InterPro"/>
</dbReference>
<dbReference type="PATRIC" id="fig|746697.3.peg.2184"/>
<dbReference type="InterPro" id="IPR050221">
    <property type="entry name" value="26S_Proteasome_ATPase"/>
</dbReference>
<dbReference type="OrthoDB" id="7438987at2"/>
<dbReference type="PANTHER" id="PTHR23073">
    <property type="entry name" value="26S PROTEASOME REGULATORY SUBUNIT"/>
    <property type="match status" value="1"/>
</dbReference>
<keyword evidence="3" id="KW-0067">ATP-binding</keyword>
<dbReference type="CDD" id="cd19481">
    <property type="entry name" value="RecA-like_protease"/>
    <property type="match status" value="1"/>
</dbReference>
<reference evidence="5 6" key="1">
    <citation type="submission" date="2012-06" db="EMBL/GenBank/DDBJ databases">
        <title>The complete genome of Aequorivita sublithincola DSM 14238.</title>
        <authorList>
            <consortium name="US DOE Joint Genome Institute (JGI-PGF)"/>
            <person name="Lucas S."/>
            <person name="Copeland A."/>
            <person name="Lapidus A."/>
            <person name="Goodwin L."/>
            <person name="Pitluck S."/>
            <person name="Peters L."/>
            <person name="Munk A.C.C."/>
            <person name="Kyrpides N."/>
            <person name="Mavromatis K."/>
            <person name="Pagani I."/>
            <person name="Ivanova N."/>
            <person name="Ovchinnikova G."/>
            <person name="Zeytun A."/>
            <person name="Detter J.C."/>
            <person name="Han C."/>
            <person name="Land M."/>
            <person name="Hauser L."/>
            <person name="Markowitz V."/>
            <person name="Cheng J.-F."/>
            <person name="Hugenholtz P."/>
            <person name="Woyke T."/>
            <person name="Wu D."/>
            <person name="Tindall B."/>
            <person name="Faehnrich R."/>
            <person name="Brambilla E."/>
            <person name="Klenk H.-P."/>
            <person name="Eisen J.A."/>
        </authorList>
    </citation>
    <scope>NUCLEOTIDE SEQUENCE [LARGE SCALE GENOMIC DNA]</scope>
    <source>
        <strain evidence="6">DSM 14238 / LMG 21431 / ACAM 643 / 9-3</strain>
    </source>
</reference>
<dbReference type="SMART" id="SM00382">
    <property type="entry name" value="AAA"/>
    <property type="match status" value="1"/>
</dbReference>
<dbReference type="eggNOG" id="COG0464">
    <property type="taxonomic scope" value="Bacteria"/>
</dbReference>
<dbReference type="STRING" id="746697.Aeqsu_2150"/>
<evidence type="ECO:0000256" key="2">
    <source>
        <dbReference type="ARBA" id="ARBA00022741"/>
    </source>
</evidence>
<proteinExistence type="inferred from homology"/>
<keyword evidence="2" id="KW-0547">Nucleotide-binding</keyword>
<feature type="domain" description="AAA+ ATPase" evidence="4">
    <location>
        <begin position="213"/>
        <end position="345"/>
    </location>
</feature>
<dbReference type="KEGG" id="asl:Aeqsu_2150"/>
<dbReference type="Pfam" id="PF00004">
    <property type="entry name" value="AAA"/>
    <property type="match status" value="1"/>
</dbReference>
<evidence type="ECO:0000256" key="1">
    <source>
        <dbReference type="ARBA" id="ARBA00006914"/>
    </source>
</evidence>
<name>I3YX93_AEQSU</name>
<dbReference type="SUPFAM" id="SSF52540">
    <property type="entry name" value="P-loop containing nucleoside triphosphate hydrolases"/>
    <property type="match status" value="1"/>
</dbReference>
<comment type="similarity">
    <text evidence="1">Belongs to the AAA ATPase family.</text>
</comment>
<evidence type="ECO:0000313" key="6">
    <source>
        <dbReference type="Proteomes" id="UP000006049"/>
    </source>
</evidence>
<dbReference type="Proteomes" id="UP000006049">
    <property type="component" value="Chromosome"/>
</dbReference>
<dbReference type="EMBL" id="CP003280">
    <property type="protein sequence ID" value="AFL81611.1"/>
    <property type="molecule type" value="Genomic_DNA"/>
</dbReference>
<dbReference type="GO" id="GO:0005524">
    <property type="term" value="F:ATP binding"/>
    <property type="evidence" value="ECO:0007669"/>
    <property type="project" value="UniProtKB-KW"/>
</dbReference>
<dbReference type="HOGENOM" id="CLU_612364_0_0_10"/>